<proteinExistence type="predicted"/>
<reference evidence="3" key="1">
    <citation type="journal article" date="2019" name="Int. J. Syst. Evol. Microbiol.">
        <title>The Global Catalogue of Microorganisms (GCM) 10K type strain sequencing project: providing services to taxonomists for standard genome sequencing and annotation.</title>
        <authorList>
            <consortium name="The Broad Institute Genomics Platform"/>
            <consortium name="The Broad Institute Genome Sequencing Center for Infectious Disease"/>
            <person name="Wu L."/>
            <person name="Ma J."/>
        </authorList>
    </citation>
    <scope>NUCLEOTIDE SEQUENCE [LARGE SCALE GENOMIC DNA]</scope>
    <source>
        <strain evidence="3">JCM 18326</strain>
    </source>
</reference>
<dbReference type="EMBL" id="BAABJX010000033">
    <property type="protein sequence ID" value="GAA4836875.1"/>
    <property type="molecule type" value="Genomic_DNA"/>
</dbReference>
<accession>A0ABP9DBR3</accession>
<evidence type="ECO:0000256" key="1">
    <source>
        <dbReference type="SAM" id="SignalP"/>
    </source>
</evidence>
<evidence type="ECO:0008006" key="4">
    <source>
        <dbReference type="Google" id="ProtNLM"/>
    </source>
</evidence>
<comment type="caution">
    <text evidence="2">The sequence shown here is derived from an EMBL/GenBank/DDBJ whole genome shotgun (WGS) entry which is preliminary data.</text>
</comment>
<organism evidence="2 3">
    <name type="scientific">Algivirga pacifica</name>
    <dbReference type="NCBI Taxonomy" id="1162670"/>
    <lineage>
        <taxon>Bacteria</taxon>
        <taxon>Pseudomonadati</taxon>
        <taxon>Bacteroidota</taxon>
        <taxon>Cytophagia</taxon>
        <taxon>Cytophagales</taxon>
        <taxon>Flammeovirgaceae</taxon>
        <taxon>Algivirga</taxon>
    </lineage>
</organism>
<gene>
    <name evidence="2" type="ORF">GCM10023331_22610</name>
</gene>
<dbReference type="RefSeq" id="WP_345371850.1">
    <property type="nucleotide sequence ID" value="NZ_BAABJX010000033.1"/>
</dbReference>
<protein>
    <recommendedName>
        <fullName evidence="4">Outer membrane protein beta-barrel domain-containing protein</fullName>
    </recommendedName>
</protein>
<evidence type="ECO:0000313" key="2">
    <source>
        <dbReference type="EMBL" id="GAA4836875.1"/>
    </source>
</evidence>
<feature type="signal peptide" evidence="1">
    <location>
        <begin position="1"/>
        <end position="21"/>
    </location>
</feature>
<keyword evidence="1" id="KW-0732">Signal</keyword>
<keyword evidence="3" id="KW-1185">Reference proteome</keyword>
<name>A0ABP9DBR3_9BACT</name>
<dbReference type="Proteomes" id="UP001500298">
    <property type="component" value="Unassembled WGS sequence"/>
</dbReference>
<feature type="chain" id="PRO_5047044230" description="Outer membrane protein beta-barrel domain-containing protein" evidence="1">
    <location>
        <begin position="22"/>
        <end position="217"/>
    </location>
</feature>
<evidence type="ECO:0000313" key="3">
    <source>
        <dbReference type="Proteomes" id="UP001500298"/>
    </source>
</evidence>
<sequence>MTFYAFFGLIFIGLFPFLAAAQDSTYQHTSFEKGMWISGLSGSIQSGSTTDKNSNTLISNQFTFQSQSAYFFANRLAIGWNISGSGVNNNDGQHQENSIFALGPYSRYYLHQNPYGGMFAELGAQYVTLSDRRTSLGSSISLNEISRLRGFGFITGIGYTYLLHKGIGFDIRMMYQGAWMRGDRTNLDNEERENLKAYVGQILFQFGFTIFINEFFF</sequence>